<comment type="caution">
    <text evidence="3">The sequence shown here is derived from an EMBL/GenBank/DDBJ whole genome shotgun (WGS) entry which is preliminary data.</text>
</comment>
<dbReference type="InterPro" id="IPR003768">
    <property type="entry name" value="ScpA"/>
</dbReference>
<accession>A0A1F6U2V1</accession>
<dbReference type="STRING" id="1817768.A3A87_00345"/>
<evidence type="ECO:0000313" key="3">
    <source>
        <dbReference type="EMBL" id="OGI51670.1"/>
    </source>
</evidence>
<gene>
    <name evidence="2" type="primary">scpA</name>
    <name evidence="3" type="ORF">A3A87_00345</name>
</gene>
<dbReference type="Proteomes" id="UP000179037">
    <property type="component" value="Unassembled WGS sequence"/>
</dbReference>
<dbReference type="GO" id="GO:0007059">
    <property type="term" value="P:chromosome segregation"/>
    <property type="evidence" value="ECO:0007669"/>
    <property type="project" value="UniProtKB-UniRule"/>
</dbReference>
<dbReference type="Pfam" id="PF02616">
    <property type="entry name" value="SMC_ScpA"/>
    <property type="match status" value="1"/>
</dbReference>
<keyword evidence="2" id="KW-0132">Cell division</keyword>
<reference evidence="3 4" key="1">
    <citation type="journal article" date="2016" name="Nat. Commun.">
        <title>Thousands of microbial genomes shed light on interconnected biogeochemical processes in an aquifer system.</title>
        <authorList>
            <person name="Anantharaman K."/>
            <person name="Brown C.T."/>
            <person name="Hug L.A."/>
            <person name="Sharon I."/>
            <person name="Castelle C.J."/>
            <person name="Probst A.J."/>
            <person name="Thomas B.C."/>
            <person name="Singh A."/>
            <person name="Wilkins M.J."/>
            <person name="Karaoz U."/>
            <person name="Brodie E.L."/>
            <person name="Williams K.H."/>
            <person name="Hubbard S.S."/>
            <person name="Banfield J.F."/>
        </authorList>
    </citation>
    <scope>NUCLEOTIDE SEQUENCE [LARGE SCALE GENOMIC DNA]</scope>
</reference>
<dbReference type="PANTHER" id="PTHR33969:SF2">
    <property type="entry name" value="SEGREGATION AND CONDENSATION PROTEIN A"/>
    <property type="match status" value="1"/>
</dbReference>
<dbReference type="GO" id="GO:0005737">
    <property type="term" value="C:cytoplasm"/>
    <property type="evidence" value="ECO:0007669"/>
    <property type="project" value="UniProtKB-SubCell"/>
</dbReference>
<dbReference type="HAMAP" id="MF_01805">
    <property type="entry name" value="ScpA"/>
    <property type="match status" value="1"/>
</dbReference>
<protein>
    <recommendedName>
        <fullName evidence="1 2">Segregation and condensation protein A</fullName>
    </recommendedName>
</protein>
<dbReference type="EMBL" id="MFTC01000035">
    <property type="protein sequence ID" value="OGI51670.1"/>
    <property type="molecule type" value="Genomic_DNA"/>
</dbReference>
<comment type="function">
    <text evidence="2">Participates in chromosomal partition during cell division. May act via the formation of a condensin-like complex containing Smc and ScpB that pull DNA away from mid-cell into both cell halves.</text>
</comment>
<keyword evidence="2" id="KW-0131">Cell cycle</keyword>
<dbReference type="GO" id="GO:0006260">
    <property type="term" value="P:DNA replication"/>
    <property type="evidence" value="ECO:0007669"/>
    <property type="project" value="UniProtKB-UniRule"/>
</dbReference>
<dbReference type="AlphaFoldDB" id="A0A1F6U2V1"/>
<comment type="subcellular location">
    <subcellularLocation>
        <location evidence="2">Cytoplasm</location>
    </subcellularLocation>
    <text evidence="2">Associated with two foci at the outer edges of the nucleoid region in young cells, and at four foci within both cell halves in older cells.</text>
</comment>
<evidence type="ECO:0000256" key="1">
    <source>
        <dbReference type="ARBA" id="ARBA00044777"/>
    </source>
</evidence>
<sequence>MNTPTDNEAPVAVVRGETLTRLPEDLYIPPDALEVFLETFSGPLDLLLYLIRKQNLDILDIPIAEVTRQYMGYVELMQAVKLELAAEYLVMAAMLAEIKSRMLLPRPAGEEEEADPRAELVRRLREYERYRTAAESLDRLPRVGREVHLVVIENDQPPVKRIEPNVSLFELMDAFKEVLVRAELYRHHHVQLEPLSVRERMTRILARINSEAFVSFEDMFDLNEGRRGLVVTFIAILELLKESLVVVVQQEPFAPIHLKAAA</sequence>
<dbReference type="GO" id="GO:0051301">
    <property type="term" value="P:cell division"/>
    <property type="evidence" value="ECO:0007669"/>
    <property type="project" value="UniProtKB-KW"/>
</dbReference>
<name>A0A1F6U2V1_9PROT</name>
<evidence type="ECO:0000256" key="2">
    <source>
        <dbReference type="HAMAP-Rule" id="MF_01805"/>
    </source>
</evidence>
<keyword evidence="2" id="KW-0963">Cytoplasm</keyword>
<proteinExistence type="inferred from homology"/>
<dbReference type="Gene3D" id="6.10.250.2410">
    <property type="match status" value="1"/>
</dbReference>
<evidence type="ECO:0000313" key="4">
    <source>
        <dbReference type="Proteomes" id="UP000179037"/>
    </source>
</evidence>
<organism evidence="3 4">
    <name type="scientific">Candidatus Muproteobacteria bacterium RIFCSPLOWO2_01_FULL_60_18</name>
    <dbReference type="NCBI Taxonomy" id="1817768"/>
    <lineage>
        <taxon>Bacteria</taxon>
        <taxon>Pseudomonadati</taxon>
        <taxon>Pseudomonadota</taxon>
        <taxon>Candidatus Muproteobacteria</taxon>
    </lineage>
</organism>
<comment type="subunit">
    <text evidence="2">Component of a cohesin-like complex composed of ScpA, ScpB and the Smc homodimer, in which ScpA and ScpB bind to the head domain of Smc. The presence of the three proteins is required for the association of the complex with DNA.</text>
</comment>
<comment type="similarity">
    <text evidence="2">Belongs to the ScpA family.</text>
</comment>
<dbReference type="PANTHER" id="PTHR33969">
    <property type="entry name" value="SEGREGATION AND CONDENSATION PROTEIN A"/>
    <property type="match status" value="1"/>
</dbReference>
<keyword evidence="2" id="KW-0159">Chromosome partition</keyword>